<feature type="compositionally biased region" description="Polar residues" evidence="1">
    <location>
        <begin position="21"/>
        <end position="30"/>
    </location>
</feature>
<protein>
    <submittedName>
        <fullName evidence="3">Cell surface protein SprA</fullName>
    </submittedName>
</protein>
<accession>A0A1W2GE91</accession>
<proteinExistence type="predicted"/>
<evidence type="ECO:0000256" key="1">
    <source>
        <dbReference type="SAM" id="MobiDB-lite"/>
    </source>
</evidence>
<feature type="domain" description="Gliding motility protein SprA N-terminal" evidence="2">
    <location>
        <begin position="1104"/>
        <end position="1598"/>
    </location>
</feature>
<feature type="domain" description="Gliding motility protein SprA N-terminal" evidence="2">
    <location>
        <begin position="94"/>
        <end position="354"/>
    </location>
</feature>
<evidence type="ECO:0000259" key="2">
    <source>
        <dbReference type="Pfam" id="PF14349"/>
    </source>
</evidence>
<feature type="compositionally biased region" description="Low complexity" evidence="1">
    <location>
        <begin position="1885"/>
        <end position="1895"/>
    </location>
</feature>
<evidence type="ECO:0000313" key="3">
    <source>
        <dbReference type="EMBL" id="SMD34990.1"/>
    </source>
</evidence>
<sequence length="2365" mass="268095">MGMLEPFASYGFQQVPADSVSADSVTNQKYEPSYRPTYRQQDRFGDPFSNTQSPSPLLLEDPASMQLDLEIDTGMNYTIYERVGALNYRPRSTMSFEEFNRFQDAEMKKEYWQNRSSGLDGESAVSGRRLIPKLYISPIFDRIFGGSYVDIEPNGFVNLDFGGRWQRIENPAFSINQQRNGGFNYNQQISMNVVGKVGEKLAITANFDNNNSFDFQNNLKVEYTGYDEDIIKKIEIGNVSMGVSNSLMSGGQSLFGIKTQLQFGKLYVTALASRQQGKSQSKTFQFGAEGQPFSLRAADYDERRHFFLAHFFRDNYQSWLQDIPQVTSGVNITRVEVYVVNSNNETANVRNFIAFTDLGEGDIENIENTMQWGASAGGGPADNKRNNGNGLWDYINANDISIRDNPDVEAFLKANGGMEVGTDYEIRTSARRLDAREFKWHPKLGYISLQRKLQNDEVLAVAFEYTYNGQSFQVGELSESYSGRPDDDLIYLKMLRPARINTDITAWDLMMKNVYSLNSPRVNEEGFELRINYRDDTKNYDSPNLNEGANTNNVPLIELLALDQLNVNGDNQKDGKFDFIPDVTFDVENGYVIFPVLEPFGATLESKFESNEQRLKDQYVFEDLYTKSKIDAQQNISKNKFFINGTYSSSAAGVYPLNAFNIAKGSVKVTAGSQLLAEGVDYQVNYNGGGTVTMLNDGVTASGKQINISYEVDDLFSFRSRWLTGVRMDYRFSEKVNVGATVFHLSERPGGVSRYTAGNEPIKNTKYGFDVNFQDDSRMLTKMVDAMPLLSTKEKSTVTFNGEFAQLLPGTSNKVNGESSSYLDDFENSVTPYNIAGGHLPWKLGAPPSEFIETGDMGLGANYRRAKMAWYIIDRSAFYLSGGNRPGNISDDDLENHYVRPVLPREIYRQQDRQVVNTNLPVFDIAYYPNERGPYNYNPAINNEALFSEQDAENNFGAITRAITGETDFSNNNIEYIEFWMMDPFISGDNGRVIDGIIDENNDSGGELIFQIGEIAENILQEGVREFENGLPPDGSLDNTEQTDYGKATTLNWLTNFFDNSASARANQDVGLDGISSNEEYSRFFEGTNFVFRESDFNGVGLPRIREDVAADDFEYFLSDNYDQKNAKVLERYKKFNGLEGNSPVSSGTNDYAASATNVPDDEDVNQDTRITSIDEEAYREFRLDLRQGGLRVGEQNIVDKVTNPDNEASWYLFRIPIDQPDYTTPNYKVSSNKHIRLYMTGWQQPVVLRMAKLQLVASQWRKSTENLKDKGFDVLPEIGSSDFEVSVVNIEENSLPADGKPPYVLPPGISRDKDNTTTISRQVNEQSLKICVEELEDGDARAVYKQVAQDLVNYGRIKMFFHAEQYKEGNVADDEMTAFIRLGLDETENYYEIEVPLKITPDNASPYSRADIWPEANEINLSLDELYGTKAARNGSDVNESDEFSRQSTDGRHRITIVGNPKLNNITTMMIGIRNPESDNNTAPHSLCIWANEMRLTEYDDEKGWAANARMSVKLADFATINAATRYTSVGFGGIQDNISQRTRDESIDYDLSMNMNVDKLIPWNTGVKIPMFVSYSKSKQTPKYDPLDPDLPLDASVIKFEQQKDRDAYKEKVISQTVNKSINFIDVHKEKVKEDAKSHVYDIENFSFSYAYSEQKSSNVNTERDFRKEYDGNVSYQYNPQPPSLEPFKNSEAFSSPYLKLIKDINFSPLPNNFSVRASMNRVFRKRQLRNADLTTDGIDPNYEKYFTFNRTYNVRWSIFKSLSVNYNATANAIIDEPEGDINTQAKRDSIWNNVKRLGRMKNYDQSIGANYRLPLDKLPLTDWMSADYRYDVNYRWTGGNIGQVDEFGNLVENSRTRDLTGKFDLVKLYNKSKYLKSINTPSRSRSSSTRSRVPARVDTTQNTGGGAGVKGFMRLLMSVRSVNMTFGKRETTQLPGFVPVPYMFGMDSDFDAPGSAFIFGSQDPDIRFKAAENGWLVENGRLTTPFVQSLTNDLNIRANVEPLKDLKIQLDAKRSETSAYQEIYRYDTVSLTYRSLTPTRSGSYTITFLPIKTAFVKEESNNVSPTFEKFEENRDIIRQRLNLLNPNGEYDINAQDVLIPAFIAAYSGKDATSVKLTPFPKTPVPNWRIDYAGLSKVKAFQEIFSSINLTHAYVSTFSITNYTNSLLYTNANTLELTNSILDYPMATDTLNSQYLSPVYVINQIDMIERFSPLIGINIRTKNNITSKIEYKKERSLSLNLSNSQVTELVSNDIAFDFGITKSKMKIPFKINGRTVTLDNDLQFRFTFTVRDTKTVQRKIDDVQTVTNGNINYQVRPTLSYVANQKLNITMYFEKNINEPKTSSQYKNSSSAFGIQMRFSLSQ</sequence>
<dbReference type="NCBIfam" id="TIGR04189">
    <property type="entry name" value="surface_SprA"/>
    <property type="match status" value="1"/>
</dbReference>
<dbReference type="RefSeq" id="WP_245827067.1">
    <property type="nucleotide sequence ID" value="NZ_FWYF01000002.1"/>
</dbReference>
<keyword evidence="4" id="KW-1185">Reference proteome</keyword>
<dbReference type="InterPro" id="IPR026377">
    <property type="entry name" value="Cell_surface_SprA"/>
</dbReference>
<feature type="region of interest" description="Disordered" evidence="1">
    <location>
        <begin position="21"/>
        <end position="57"/>
    </location>
</feature>
<dbReference type="Pfam" id="PF14349">
    <property type="entry name" value="SprA_N"/>
    <property type="match status" value="2"/>
</dbReference>
<dbReference type="EMBL" id="FWYF01000002">
    <property type="protein sequence ID" value="SMD34990.1"/>
    <property type="molecule type" value="Genomic_DNA"/>
</dbReference>
<evidence type="ECO:0000313" key="4">
    <source>
        <dbReference type="Proteomes" id="UP000192472"/>
    </source>
</evidence>
<feature type="region of interest" description="Disordered" evidence="1">
    <location>
        <begin position="1881"/>
        <end position="1906"/>
    </location>
</feature>
<gene>
    <name evidence="3" type="ORF">SAMN04488029_2283</name>
</gene>
<reference evidence="3 4" key="1">
    <citation type="submission" date="2017-04" db="EMBL/GenBank/DDBJ databases">
        <authorList>
            <person name="Afonso C.L."/>
            <person name="Miller P.J."/>
            <person name="Scott M.A."/>
            <person name="Spackman E."/>
            <person name="Goraichik I."/>
            <person name="Dimitrov K.M."/>
            <person name="Suarez D.L."/>
            <person name="Swayne D.E."/>
        </authorList>
    </citation>
    <scope>NUCLEOTIDE SEQUENCE [LARGE SCALE GENOMIC DNA]</scope>
    <source>
        <strain evidence="3 4">DSM 26133</strain>
    </source>
</reference>
<dbReference type="Proteomes" id="UP000192472">
    <property type="component" value="Unassembled WGS sequence"/>
</dbReference>
<dbReference type="STRING" id="692418.SAMN04488029_2283"/>
<dbReference type="InterPro" id="IPR025684">
    <property type="entry name" value="SprA_N_dom"/>
</dbReference>
<organism evidence="3 4">
    <name type="scientific">Reichenbachiella faecimaris</name>
    <dbReference type="NCBI Taxonomy" id="692418"/>
    <lineage>
        <taxon>Bacteria</taxon>
        <taxon>Pseudomonadati</taxon>
        <taxon>Bacteroidota</taxon>
        <taxon>Cytophagia</taxon>
        <taxon>Cytophagales</taxon>
        <taxon>Reichenbachiellaceae</taxon>
        <taxon>Reichenbachiella</taxon>
    </lineage>
</organism>
<name>A0A1W2GE91_REIFA</name>